<feature type="transmembrane region" description="Helical" evidence="1">
    <location>
        <begin position="71"/>
        <end position="91"/>
    </location>
</feature>
<sequence>MTKKAILQTVIFQLQYWRRFFYILKCANTVLVFFLLIYLNILHGNYLYTFVFGTILVCGILHIFKHNINQLFLQVLTWLQSISLVLFFIFYKKDDKVYISTISFFTTQIFSIWGLIYSLYLLVYHRYLIHYRVRLNQWQ</sequence>
<dbReference type="KEGG" id="vg:40524636"/>
<feature type="transmembrane region" description="Helical" evidence="1">
    <location>
        <begin position="45"/>
        <end position="64"/>
    </location>
</feature>
<name>F6GQ91_9VIRU</name>
<dbReference type="RefSeq" id="YP_009664593.1">
    <property type="nucleotide sequence ID" value="NC_043042.1"/>
</dbReference>
<dbReference type="Proteomes" id="UP000243430">
    <property type="component" value="Segment"/>
</dbReference>
<reference evidence="2 3" key="3">
    <citation type="journal article" date="2011" name="Intervirology">
        <title>Comparative analysis of a conserved gene block from the genome of the members of the genus ictalurivirus.</title>
        <authorList>
            <person name="Doszpoly A."/>
            <person name="Benko M."/>
            <person name="Bovo G."/>
            <person name="Lapatra S.E."/>
            <person name="Harrach B."/>
        </authorList>
    </citation>
    <scope>NUCLEOTIDE SEQUENCE [LARGE SCALE GENOMIC DNA]</scope>
    <source>
        <strain evidence="3">SRWSHV (Snake River White Sturgeon Herpesvirus)</strain>
    </source>
</reference>
<reference evidence="2 3" key="1">
    <citation type="journal article" date="2008" name="Arch. Virol.">
        <title>Molecular confirmation of a new herpesvirus from catfish (Ameiurus melas) by testing the performance of a novel PCR method, designed to target the DNA polymerase gene of alloherpesviruses.</title>
        <authorList>
            <person name="Doszpoly A."/>
            <person name="Kovacs E.R."/>
            <person name="Bovo G."/>
            <person name="LaPatra S.E."/>
            <person name="Harrach B."/>
            <person name="Benko M."/>
        </authorList>
    </citation>
    <scope>NUCLEOTIDE SEQUENCE [LARGE SCALE GENOMIC DNA]</scope>
    <source>
        <strain evidence="3">SRWSHV (Snake River White Sturgeon Herpesvirus)</strain>
    </source>
</reference>
<feature type="transmembrane region" description="Helical" evidence="1">
    <location>
        <begin position="97"/>
        <end position="124"/>
    </location>
</feature>
<feature type="transmembrane region" description="Helical" evidence="1">
    <location>
        <begin position="20"/>
        <end position="39"/>
    </location>
</feature>
<protein>
    <submittedName>
        <fullName evidence="2">ORF88</fullName>
    </submittedName>
</protein>
<keyword evidence="3" id="KW-1185">Reference proteome</keyword>
<dbReference type="GeneID" id="40524636"/>
<evidence type="ECO:0000313" key="2">
    <source>
        <dbReference type="EMBL" id="AEF97711.1"/>
    </source>
</evidence>
<evidence type="ECO:0000256" key="1">
    <source>
        <dbReference type="SAM" id="Phobius"/>
    </source>
</evidence>
<reference evidence="2 3" key="2">
    <citation type="journal article" date="2011" name="Arch. Virol.">
        <title>Partial genome characterization of acipenserid herpesvirus 2: taxonomical proposal for the demarcation of three subfamilies in Alloherpesviridae.</title>
        <authorList>
            <person name="Doszpoly A."/>
            <person name="Somogyi V."/>
            <person name="Lapatra S.E."/>
            <person name="Benko M."/>
        </authorList>
    </citation>
    <scope>NUCLEOTIDE SEQUENCE [LARGE SCALE GENOMIC DNA]</scope>
    <source>
        <strain evidence="3">SRWSHV (Snake River White Sturgeon Herpesvirus)</strain>
    </source>
</reference>
<keyword evidence="1" id="KW-0472">Membrane</keyword>
<keyword evidence="1" id="KW-1133">Transmembrane helix</keyword>
<dbReference type="EMBL" id="FJ815289">
    <property type="protein sequence ID" value="AEF97711.1"/>
    <property type="molecule type" value="Genomic_DNA"/>
</dbReference>
<evidence type="ECO:0000313" key="3">
    <source>
        <dbReference type="Proteomes" id="UP000243430"/>
    </source>
</evidence>
<organism evidence="2 3">
    <name type="scientific">white sturgeon herpesvirus 2</name>
    <dbReference type="NCBI Taxonomy" id="320884"/>
    <lineage>
        <taxon>Viruses</taxon>
        <taxon>Duplodnaviria</taxon>
        <taxon>Heunggongvirae</taxon>
        <taxon>Peploviricota</taxon>
        <taxon>Herviviricetes</taxon>
        <taxon>Herpesvirales</taxon>
        <taxon>Alloherpesviridae</taxon>
        <taxon>Ictavirus</taxon>
        <taxon>Ictavirus acipenseridallo2</taxon>
    </lineage>
</organism>
<accession>F6GQ91</accession>
<proteinExistence type="predicted"/>
<keyword evidence="1" id="KW-0812">Transmembrane</keyword>